<dbReference type="GO" id="GO:0005634">
    <property type="term" value="C:nucleus"/>
    <property type="evidence" value="ECO:0007669"/>
    <property type="project" value="UniProtKB-SubCell"/>
</dbReference>
<keyword evidence="7" id="KW-0963">Cytoplasm</keyword>
<keyword evidence="9" id="KW-0276">Fatty acid metabolism</keyword>
<evidence type="ECO:0000256" key="3">
    <source>
        <dbReference type="ARBA" id="ARBA00006499"/>
    </source>
</evidence>
<dbReference type="GO" id="GO:0052689">
    <property type="term" value="F:carboxylic ester hydrolase activity"/>
    <property type="evidence" value="ECO:0007669"/>
    <property type="project" value="UniProtKB-KW"/>
</dbReference>
<dbReference type="SUPFAM" id="SSF53474">
    <property type="entry name" value="alpha/beta-Hydrolases"/>
    <property type="match status" value="1"/>
</dbReference>
<keyword evidence="8" id="KW-0378">Hydrolase</keyword>
<protein>
    <recommendedName>
        <fullName evidence="5">Acyl-protein thioesterase 1</fullName>
        <ecNumber evidence="4">3.1.2.22</ecNumber>
    </recommendedName>
    <alternativeName>
        <fullName evidence="13">Palmitoyl-protein hydrolase</fullName>
    </alternativeName>
</protein>
<evidence type="ECO:0000256" key="12">
    <source>
        <dbReference type="ARBA" id="ARBA00029392"/>
    </source>
</evidence>
<evidence type="ECO:0000256" key="5">
    <source>
        <dbReference type="ARBA" id="ARBA00014923"/>
    </source>
</evidence>
<dbReference type="Gene3D" id="3.40.50.1820">
    <property type="entry name" value="alpha/beta hydrolase"/>
    <property type="match status" value="1"/>
</dbReference>
<evidence type="ECO:0000256" key="14">
    <source>
        <dbReference type="ARBA" id="ARBA00047337"/>
    </source>
</evidence>
<dbReference type="PANTHER" id="PTHR10655">
    <property type="entry name" value="LYSOPHOSPHOLIPASE-RELATED"/>
    <property type="match status" value="1"/>
</dbReference>
<name>A0A1E3PR44_9ASCO</name>
<evidence type="ECO:0000256" key="11">
    <source>
        <dbReference type="ARBA" id="ARBA00023242"/>
    </source>
</evidence>
<keyword evidence="6" id="KW-0719">Serine esterase</keyword>
<evidence type="ECO:0000259" key="15">
    <source>
        <dbReference type="Pfam" id="PF02230"/>
    </source>
</evidence>
<dbReference type="InterPro" id="IPR003140">
    <property type="entry name" value="PLipase/COase/thioEstase"/>
</dbReference>
<evidence type="ECO:0000256" key="10">
    <source>
        <dbReference type="ARBA" id="ARBA00023098"/>
    </source>
</evidence>
<evidence type="ECO:0000256" key="7">
    <source>
        <dbReference type="ARBA" id="ARBA00022490"/>
    </source>
</evidence>
<evidence type="ECO:0000256" key="8">
    <source>
        <dbReference type="ARBA" id="ARBA00022801"/>
    </source>
</evidence>
<evidence type="ECO:0000256" key="9">
    <source>
        <dbReference type="ARBA" id="ARBA00022832"/>
    </source>
</evidence>
<keyword evidence="17" id="KW-1185">Reference proteome</keyword>
<keyword evidence="11" id="KW-0539">Nucleus</keyword>
<dbReference type="OrthoDB" id="2418081at2759"/>
<dbReference type="GO" id="GO:0006631">
    <property type="term" value="P:fatty acid metabolic process"/>
    <property type="evidence" value="ECO:0007669"/>
    <property type="project" value="UniProtKB-KW"/>
</dbReference>
<proteinExistence type="inferred from homology"/>
<dbReference type="PANTHER" id="PTHR10655:SF17">
    <property type="entry name" value="LYSOPHOSPHOLIPASE-LIKE PROTEIN 1"/>
    <property type="match status" value="1"/>
</dbReference>
<evidence type="ECO:0000256" key="4">
    <source>
        <dbReference type="ARBA" id="ARBA00012423"/>
    </source>
</evidence>
<evidence type="ECO:0000256" key="2">
    <source>
        <dbReference type="ARBA" id="ARBA00004496"/>
    </source>
</evidence>
<comment type="subcellular location">
    <subcellularLocation>
        <location evidence="2">Cytoplasm</location>
    </subcellularLocation>
    <subcellularLocation>
        <location evidence="1">Nucleus</location>
    </subcellularLocation>
</comment>
<dbReference type="Pfam" id="PF02230">
    <property type="entry name" value="Abhydrolase_2"/>
    <property type="match status" value="1"/>
</dbReference>
<organism evidence="16 17">
    <name type="scientific">Nadsonia fulvescens var. elongata DSM 6958</name>
    <dbReference type="NCBI Taxonomy" id="857566"/>
    <lineage>
        <taxon>Eukaryota</taxon>
        <taxon>Fungi</taxon>
        <taxon>Dikarya</taxon>
        <taxon>Ascomycota</taxon>
        <taxon>Saccharomycotina</taxon>
        <taxon>Dipodascomycetes</taxon>
        <taxon>Dipodascales</taxon>
        <taxon>Dipodascales incertae sedis</taxon>
        <taxon>Nadsonia</taxon>
    </lineage>
</organism>
<gene>
    <name evidence="16" type="ORF">NADFUDRAFT_44613</name>
</gene>
<dbReference type="InterPro" id="IPR050565">
    <property type="entry name" value="LYPA1-2/EST-like"/>
</dbReference>
<keyword evidence="10" id="KW-0443">Lipid metabolism</keyword>
<evidence type="ECO:0000256" key="13">
    <source>
        <dbReference type="ARBA" id="ARBA00031195"/>
    </source>
</evidence>
<comment type="catalytic activity">
    <reaction evidence="14">
        <text>S-hexadecanoyl-L-cysteinyl-[protein] + H2O = L-cysteinyl-[protein] + hexadecanoate + H(+)</text>
        <dbReference type="Rhea" id="RHEA:19233"/>
        <dbReference type="Rhea" id="RHEA-COMP:10131"/>
        <dbReference type="Rhea" id="RHEA-COMP:11032"/>
        <dbReference type="ChEBI" id="CHEBI:7896"/>
        <dbReference type="ChEBI" id="CHEBI:15377"/>
        <dbReference type="ChEBI" id="CHEBI:15378"/>
        <dbReference type="ChEBI" id="CHEBI:29950"/>
        <dbReference type="ChEBI" id="CHEBI:74151"/>
        <dbReference type="EC" id="3.1.2.22"/>
    </reaction>
</comment>
<comment type="similarity">
    <text evidence="3">Belongs to the AB hydrolase superfamily. AB hydrolase 2 family.</text>
</comment>
<comment type="function">
    <text evidence="12">Hydrolyzes fatty acids from S-acylated cysteine residues in proteins with a strong preference for palmitoylated G-alpha proteins over other acyl substrates. Mediates the deacylation of G-alpha proteins such as GPA1 in vivo, but has weak or no activity toward palmitoylated Ras proteins. Has weak lysophospholipase activity in vitro; however such activity may not exist in vivo.</text>
</comment>
<accession>A0A1E3PR44</accession>
<dbReference type="EC" id="3.1.2.22" evidence="4"/>
<sequence length="227" mass="25208">MVFPAAVRIPATTAPSATFIFLHGLGDSGNGWRFLAEEARRQNRLSHVKFVFPDAPNIPVSLNYGMVMPAWYNIRQLAQVQENQDEDGILQSVGRLEKIIEEEKDSGVASDRIIIGGFSQGAAISLATSVLLKEKIGGVVALSGYMPIHEKILNIFTKNNLHTPYFCGHGTADNVIQFKWGRNTKDFLIQELGIKNVEWHTYSGLVHSVAPEEIEDLFTFLEKNIPA</sequence>
<dbReference type="FunFam" id="3.40.50.1820:FF:000276">
    <property type="entry name" value="Acyl-protein thioesterase 1"/>
    <property type="match status" value="1"/>
</dbReference>
<evidence type="ECO:0000256" key="6">
    <source>
        <dbReference type="ARBA" id="ARBA00022487"/>
    </source>
</evidence>
<dbReference type="EMBL" id="KV454406">
    <property type="protein sequence ID" value="ODQ67903.1"/>
    <property type="molecule type" value="Genomic_DNA"/>
</dbReference>
<dbReference type="Proteomes" id="UP000095009">
    <property type="component" value="Unassembled WGS sequence"/>
</dbReference>
<reference evidence="16 17" key="1">
    <citation type="journal article" date="2016" name="Proc. Natl. Acad. Sci. U.S.A.">
        <title>Comparative genomics of biotechnologically important yeasts.</title>
        <authorList>
            <person name="Riley R."/>
            <person name="Haridas S."/>
            <person name="Wolfe K.H."/>
            <person name="Lopes M.R."/>
            <person name="Hittinger C.T."/>
            <person name="Goeker M."/>
            <person name="Salamov A.A."/>
            <person name="Wisecaver J.H."/>
            <person name="Long T.M."/>
            <person name="Calvey C.H."/>
            <person name="Aerts A.L."/>
            <person name="Barry K.W."/>
            <person name="Choi C."/>
            <person name="Clum A."/>
            <person name="Coughlan A.Y."/>
            <person name="Deshpande S."/>
            <person name="Douglass A.P."/>
            <person name="Hanson S.J."/>
            <person name="Klenk H.-P."/>
            <person name="LaButti K.M."/>
            <person name="Lapidus A."/>
            <person name="Lindquist E.A."/>
            <person name="Lipzen A.M."/>
            <person name="Meier-Kolthoff J.P."/>
            <person name="Ohm R.A."/>
            <person name="Otillar R.P."/>
            <person name="Pangilinan J.L."/>
            <person name="Peng Y."/>
            <person name="Rokas A."/>
            <person name="Rosa C.A."/>
            <person name="Scheuner C."/>
            <person name="Sibirny A.A."/>
            <person name="Slot J.C."/>
            <person name="Stielow J.B."/>
            <person name="Sun H."/>
            <person name="Kurtzman C.P."/>
            <person name="Blackwell M."/>
            <person name="Grigoriev I.V."/>
            <person name="Jeffries T.W."/>
        </authorList>
    </citation>
    <scope>NUCLEOTIDE SEQUENCE [LARGE SCALE GENOMIC DNA]</scope>
    <source>
        <strain evidence="16 17">DSM 6958</strain>
    </source>
</reference>
<dbReference type="InterPro" id="IPR029058">
    <property type="entry name" value="AB_hydrolase_fold"/>
</dbReference>
<dbReference type="STRING" id="857566.A0A1E3PR44"/>
<dbReference type="AlphaFoldDB" id="A0A1E3PR44"/>
<feature type="domain" description="Phospholipase/carboxylesterase/thioesterase" evidence="15">
    <location>
        <begin position="12"/>
        <end position="225"/>
    </location>
</feature>
<dbReference type="GO" id="GO:0008474">
    <property type="term" value="F:palmitoyl-(protein) hydrolase activity"/>
    <property type="evidence" value="ECO:0007669"/>
    <property type="project" value="UniProtKB-EC"/>
</dbReference>
<evidence type="ECO:0000256" key="1">
    <source>
        <dbReference type="ARBA" id="ARBA00004123"/>
    </source>
</evidence>
<evidence type="ECO:0000313" key="16">
    <source>
        <dbReference type="EMBL" id="ODQ67903.1"/>
    </source>
</evidence>
<evidence type="ECO:0000313" key="17">
    <source>
        <dbReference type="Proteomes" id="UP000095009"/>
    </source>
</evidence>
<dbReference type="GO" id="GO:0005737">
    <property type="term" value="C:cytoplasm"/>
    <property type="evidence" value="ECO:0007669"/>
    <property type="project" value="UniProtKB-SubCell"/>
</dbReference>